<comment type="caution">
    <text evidence="8">The sequence shown here is derived from an EMBL/GenBank/DDBJ whole genome shotgun (WGS) entry which is preliminary data.</text>
</comment>
<dbReference type="AlphaFoldDB" id="A0ABD5S5A6"/>
<evidence type="ECO:0000256" key="3">
    <source>
        <dbReference type="ARBA" id="ARBA00022475"/>
    </source>
</evidence>
<dbReference type="EMBL" id="JBHSWU010001330">
    <property type="protein sequence ID" value="MFC6726709.1"/>
    <property type="molecule type" value="Genomic_DNA"/>
</dbReference>
<dbReference type="Gene3D" id="3.40.50.300">
    <property type="entry name" value="P-loop containing nucleotide triphosphate hydrolases"/>
    <property type="match status" value="1"/>
</dbReference>
<keyword evidence="6" id="KW-0472">Membrane</keyword>
<accession>A0ABD5S5A6</accession>
<evidence type="ECO:0000256" key="1">
    <source>
        <dbReference type="ARBA" id="ARBA00004370"/>
    </source>
</evidence>
<evidence type="ECO:0000313" key="9">
    <source>
        <dbReference type="Proteomes" id="UP001596328"/>
    </source>
</evidence>
<dbReference type="Pfam" id="PF00005">
    <property type="entry name" value="ABC_tran"/>
    <property type="match status" value="1"/>
</dbReference>
<dbReference type="PANTHER" id="PTHR43297:SF14">
    <property type="entry name" value="ATPASE AAA-TYPE CORE DOMAIN-CONTAINING PROTEIN"/>
    <property type="match status" value="1"/>
</dbReference>
<dbReference type="GO" id="GO:0005524">
    <property type="term" value="F:ATP binding"/>
    <property type="evidence" value="ECO:0007669"/>
    <property type="project" value="UniProtKB-KW"/>
</dbReference>
<keyword evidence="5" id="KW-1278">Translocase</keyword>
<keyword evidence="2" id="KW-0813">Transport</keyword>
<keyword evidence="8" id="KW-0067">ATP-binding</keyword>
<comment type="subcellular location">
    <subcellularLocation>
        <location evidence="1">Membrane</location>
    </subcellularLocation>
</comment>
<evidence type="ECO:0000256" key="6">
    <source>
        <dbReference type="ARBA" id="ARBA00023136"/>
    </source>
</evidence>
<organism evidence="8 9">
    <name type="scientific">Halobium palmae</name>
    <dbReference type="NCBI Taxonomy" id="1776492"/>
    <lineage>
        <taxon>Archaea</taxon>
        <taxon>Methanobacteriati</taxon>
        <taxon>Methanobacteriota</taxon>
        <taxon>Stenosarchaea group</taxon>
        <taxon>Halobacteria</taxon>
        <taxon>Halobacteriales</taxon>
        <taxon>Haloferacaceae</taxon>
        <taxon>Halobium</taxon>
    </lineage>
</organism>
<dbReference type="InterPro" id="IPR003439">
    <property type="entry name" value="ABC_transporter-like_ATP-bd"/>
</dbReference>
<gene>
    <name evidence="8" type="ORF">ACFQE1_20520</name>
</gene>
<sequence length="103" mass="11075">MSSPSATGSARDILRVRDLSTRFFTEEGQVNAVEGVSFDVRDGEVYGIVGESGSGKSVTALSVIDLVASPGRVTSGEVWYRNRELAEEFGDDRPEAVDGEFVE</sequence>
<keyword evidence="3" id="KW-1003">Cell membrane</keyword>
<feature type="domain" description="ABC transporter" evidence="7">
    <location>
        <begin position="34"/>
        <end position="87"/>
    </location>
</feature>
<evidence type="ECO:0000259" key="7">
    <source>
        <dbReference type="Pfam" id="PF00005"/>
    </source>
</evidence>
<dbReference type="GO" id="GO:0016020">
    <property type="term" value="C:membrane"/>
    <property type="evidence" value="ECO:0007669"/>
    <property type="project" value="UniProtKB-SubCell"/>
</dbReference>
<evidence type="ECO:0000256" key="4">
    <source>
        <dbReference type="ARBA" id="ARBA00022519"/>
    </source>
</evidence>
<evidence type="ECO:0000256" key="2">
    <source>
        <dbReference type="ARBA" id="ARBA00022448"/>
    </source>
</evidence>
<evidence type="ECO:0000256" key="5">
    <source>
        <dbReference type="ARBA" id="ARBA00022967"/>
    </source>
</evidence>
<keyword evidence="4" id="KW-0997">Cell inner membrane</keyword>
<name>A0ABD5S5A6_9EURY</name>
<dbReference type="SUPFAM" id="SSF52540">
    <property type="entry name" value="P-loop containing nucleoside triphosphate hydrolases"/>
    <property type="match status" value="1"/>
</dbReference>
<keyword evidence="9" id="KW-1185">Reference proteome</keyword>
<evidence type="ECO:0000313" key="8">
    <source>
        <dbReference type="EMBL" id="MFC6726709.1"/>
    </source>
</evidence>
<keyword evidence="8" id="KW-0547">Nucleotide-binding</keyword>
<dbReference type="InterPro" id="IPR027417">
    <property type="entry name" value="P-loop_NTPase"/>
</dbReference>
<protein>
    <submittedName>
        <fullName evidence="8">ATP-binding cassette domain-containing protein</fullName>
    </submittedName>
</protein>
<dbReference type="Proteomes" id="UP001596328">
    <property type="component" value="Unassembled WGS sequence"/>
</dbReference>
<dbReference type="PANTHER" id="PTHR43297">
    <property type="entry name" value="OLIGOPEPTIDE TRANSPORT ATP-BINDING PROTEIN APPD"/>
    <property type="match status" value="1"/>
</dbReference>
<dbReference type="InterPro" id="IPR050388">
    <property type="entry name" value="ABC_Ni/Peptide_Import"/>
</dbReference>
<reference evidence="8 9" key="1">
    <citation type="journal article" date="2019" name="Int. J. Syst. Evol. Microbiol.">
        <title>The Global Catalogue of Microorganisms (GCM) 10K type strain sequencing project: providing services to taxonomists for standard genome sequencing and annotation.</title>
        <authorList>
            <consortium name="The Broad Institute Genomics Platform"/>
            <consortium name="The Broad Institute Genome Sequencing Center for Infectious Disease"/>
            <person name="Wu L."/>
            <person name="Ma J."/>
        </authorList>
    </citation>
    <scope>NUCLEOTIDE SEQUENCE [LARGE SCALE GENOMIC DNA]</scope>
    <source>
        <strain evidence="8 9">NBRC 111368</strain>
    </source>
</reference>
<feature type="non-terminal residue" evidence="8">
    <location>
        <position position="103"/>
    </location>
</feature>
<proteinExistence type="predicted"/>